<keyword evidence="5" id="KW-0812">Transmembrane</keyword>
<reference evidence="14" key="1">
    <citation type="submission" date="2011-05" db="EMBL/GenBank/DDBJ databases">
        <authorList>
            <person name="Richards S.R."/>
            <person name="Qu J."/>
            <person name="Jiang H."/>
            <person name="Jhangiani S.N."/>
            <person name="Agravi P."/>
            <person name="Goodspeed R."/>
            <person name="Gross S."/>
            <person name="Mandapat C."/>
            <person name="Jackson L."/>
            <person name="Mathew T."/>
            <person name="Pu L."/>
            <person name="Thornton R."/>
            <person name="Saada N."/>
            <person name="Wilczek-Boney K.B."/>
            <person name="Lee S."/>
            <person name="Kovar C."/>
            <person name="Wu Y."/>
            <person name="Scherer S.E."/>
            <person name="Worley K.C."/>
            <person name="Muzny D.M."/>
            <person name="Gibbs R."/>
        </authorList>
    </citation>
    <scope>NUCLEOTIDE SEQUENCE</scope>
    <source>
        <strain evidence="14">Brora</strain>
    </source>
</reference>
<evidence type="ECO:0000256" key="2">
    <source>
        <dbReference type="ARBA" id="ARBA00004556"/>
    </source>
</evidence>
<evidence type="ECO:0000256" key="4">
    <source>
        <dbReference type="ARBA" id="ARBA00022490"/>
    </source>
</evidence>
<protein>
    <recommendedName>
        <fullName evidence="9">Membrane protein BRI3</fullName>
    </recommendedName>
    <alternativeName>
        <fullName evidence="10">Brain protein I3</fullName>
    </alternativeName>
</protein>
<evidence type="ECO:0000256" key="8">
    <source>
        <dbReference type="ARBA" id="ARBA00023228"/>
    </source>
</evidence>
<dbReference type="Proteomes" id="UP000014500">
    <property type="component" value="Unassembled WGS sequence"/>
</dbReference>
<organism evidence="13 14">
    <name type="scientific">Strigamia maritima</name>
    <name type="common">European centipede</name>
    <name type="synonym">Geophilus maritimus</name>
    <dbReference type="NCBI Taxonomy" id="126957"/>
    <lineage>
        <taxon>Eukaryota</taxon>
        <taxon>Metazoa</taxon>
        <taxon>Ecdysozoa</taxon>
        <taxon>Arthropoda</taxon>
        <taxon>Myriapoda</taxon>
        <taxon>Chilopoda</taxon>
        <taxon>Pleurostigmophora</taxon>
        <taxon>Geophilomorpha</taxon>
        <taxon>Linotaeniidae</taxon>
        <taxon>Strigamia</taxon>
    </lineage>
</organism>
<comment type="subcellular location">
    <subcellularLocation>
        <location evidence="2">Cytoplasm</location>
        <location evidence="2">Perinuclear region</location>
    </subcellularLocation>
    <subcellularLocation>
        <location evidence="1">Lysosome membrane</location>
        <topology evidence="1">Multi-pass membrane protein</topology>
    </subcellularLocation>
</comment>
<dbReference type="OMA" id="CHAGVIT"/>
<evidence type="ECO:0000256" key="6">
    <source>
        <dbReference type="ARBA" id="ARBA00022989"/>
    </source>
</evidence>
<evidence type="ECO:0000313" key="13">
    <source>
        <dbReference type="EnsemblMetazoa" id="SMAR007533-PA"/>
    </source>
</evidence>
<evidence type="ECO:0000256" key="7">
    <source>
        <dbReference type="ARBA" id="ARBA00023136"/>
    </source>
</evidence>
<evidence type="ECO:0000256" key="9">
    <source>
        <dbReference type="ARBA" id="ARBA00035284"/>
    </source>
</evidence>
<evidence type="ECO:0000256" key="5">
    <source>
        <dbReference type="ARBA" id="ARBA00022692"/>
    </source>
</evidence>
<dbReference type="InterPro" id="IPR019317">
    <property type="entry name" value="BRI3"/>
</dbReference>
<dbReference type="HOGENOM" id="CLU_138141_0_0_1"/>
<comment type="subunit">
    <text evidence="11">Interacts with BRI3BP. Interacts with MGAT1 and IFITM3.</text>
</comment>
<dbReference type="eggNOG" id="KOG4517">
    <property type="taxonomic scope" value="Eukaryota"/>
</dbReference>
<accession>T1J1W0</accession>
<feature type="compositionally biased region" description="Low complexity" evidence="12">
    <location>
        <begin position="14"/>
        <end position="23"/>
    </location>
</feature>
<reference evidence="13" key="2">
    <citation type="submission" date="2015-02" db="UniProtKB">
        <authorList>
            <consortium name="EnsemblMetazoa"/>
        </authorList>
    </citation>
    <scope>IDENTIFICATION</scope>
</reference>
<evidence type="ECO:0000256" key="1">
    <source>
        <dbReference type="ARBA" id="ARBA00004155"/>
    </source>
</evidence>
<keyword evidence="14" id="KW-1185">Reference proteome</keyword>
<dbReference type="PANTHER" id="PTHR13551:SF1">
    <property type="entry name" value="MEMBRANE PROTEIN BRI3"/>
    <property type="match status" value="1"/>
</dbReference>
<dbReference type="EMBL" id="JH431789">
    <property type="status" value="NOT_ANNOTATED_CDS"/>
    <property type="molecule type" value="Genomic_DNA"/>
</dbReference>
<name>T1J1W0_STRMM</name>
<dbReference type="GO" id="GO:0005765">
    <property type="term" value="C:lysosomal membrane"/>
    <property type="evidence" value="ECO:0007669"/>
    <property type="project" value="UniProtKB-SubCell"/>
</dbReference>
<feature type="region of interest" description="Disordered" evidence="12">
    <location>
        <begin position="1"/>
        <end position="70"/>
    </location>
</feature>
<keyword evidence="8" id="KW-0458">Lysosome</keyword>
<dbReference type="GO" id="GO:0048471">
    <property type="term" value="C:perinuclear region of cytoplasm"/>
    <property type="evidence" value="ECO:0007669"/>
    <property type="project" value="UniProtKB-SubCell"/>
</dbReference>
<dbReference type="AlphaFoldDB" id="T1J1W0"/>
<dbReference type="Pfam" id="PF10164">
    <property type="entry name" value="BRI3"/>
    <property type="match status" value="1"/>
</dbReference>
<keyword evidence="6" id="KW-1133">Transmembrane helix</keyword>
<comment type="similarity">
    <text evidence="3">Belongs to the BRI3 family.</text>
</comment>
<dbReference type="PhylomeDB" id="T1J1W0"/>
<proteinExistence type="inferred from homology"/>
<evidence type="ECO:0000256" key="3">
    <source>
        <dbReference type="ARBA" id="ARBA00008090"/>
    </source>
</evidence>
<evidence type="ECO:0000256" key="12">
    <source>
        <dbReference type="SAM" id="MobiDB-lite"/>
    </source>
</evidence>
<evidence type="ECO:0000256" key="10">
    <source>
        <dbReference type="ARBA" id="ARBA00035449"/>
    </source>
</evidence>
<dbReference type="PANTHER" id="PTHR13551">
    <property type="entry name" value="BRAIN PROTEIN I3"/>
    <property type="match status" value="1"/>
</dbReference>
<evidence type="ECO:0000313" key="14">
    <source>
        <dbReference type="Proteomes" id="UP000014500"/>
    </source>
</evidence>
<evidence type="ECO:0000256" key="11">
    <source>
        <dbReference type="ARBA" id="ARBA00046593"/>
    </source>
</evidence>
<dbReference type="EnsemblMetazoa" id="SMAR007533-RA">
    <property type="protein sequence ID" value="SMAR007533-PA"/>
    <property type="gene ID" value="SMAR007533"/>
</dbReference>
<keyword evidence="4" id="KW-0963">Cytoplasm</keyword>
<sequence length="140" mass="15249">MENNYGDEPPPPYTQQYPGYKPQGSQNQNPYEIGGQAMSPPHPPGVQHQPHFASYPIHNNAHTPSYGTAPYPNMPPTVTVQPVTQQVIIVGGCPACRVGVLEDDYTCCGIMCAIFCFPLGILWCLATKQRRCPNCGAIFG</sequence>
<keyword evidence="7" id="KW-0472">Membrane</keyword>